<dbReference type="AlphaFoldDB" id="A0A4R7SQ21"/>
<dbReference type="Proteomes" id="UP000295662">
    <property type="component" value="Unassembled WGS sequence"/>
</dbReference>
<keyword evidence="2" id="KW-1133">Transmembrane helix</keyword>
<keyword evidence="2" id="KW-0472">Membrane</keyword>
<keyword evidence="2" id="KW-0812">Transmembrane</keyword>
<organism evidence="3 4">
    <name type="scientific">Prosthecobacter fusiformis</name>
    <dbReference type="NCBI Taxonomy" id="48464"/>
    <lineage>
        <taxon>Bacteria</taxon>
        <taxon>Pseudomonadati</taxon>
        <taxon>Verrucomicrobiota</taxon>
        <taxon>Verrucomicrobiia</taxon>
        <taxon>Verrucomicrobiales</taxon>
        <taxon>Verrucomicrobiaceae</taxon>
        <taxon>Prosthecobacter</taxon>
    </lineage>
</organism>
<proteinExistence type="predicted"/>
<gene>
    <name evidence="3" type="ORF">EI77_00636</name>
</gene>
<evidence type="ECO:0000313" key="3">
    <source>
        <dbReference type="EMBL" id="TDU81332.1"/>
    </source>
</evidence>
<feature type="region of interest" description="Disordered" evidence="1">
    <location>
        <begin position="1"/>
        <end position="29"/>
    </location>
</feature>
<name>A0A4R7SQ21_9BACT</name>
<reference evidence="3 4" key="1">
    <citation type="submission" date="2019-03" db="EMBL/GenBank/DDBJ databases">
        <title>Genomic Encyclopedia of Archaeal and Bacterial Type Strains, Phase II (KMG-II): from individual species to whole genera.</title>
        <authorList>
            <person name="Goeker M."/>
        </authorList>
    </citation>
    <scope>NUCLEOTIDE SEQUENCE [LARGE SCALE GENOMIC DNA]</scope>
    <source>
        <strain evidence="3 4">ATCC 25309</strain>
    </source>
</reference>
<protein>
    <submittedName>
        <fullName evidence="3">Uncharacterized protein</fullName>
    </submittedName>
</protein>
<accession>A0A4R7SQ21</accession>
<comment type="caution">
    <text evidence="3">The sequence shown here is derived from an EMBL/GenBank/DDBJ whole genome shotgun (WGS) entry which is preliminary data.</text>
</comment>
<evidence type="ECO:0000256" key="1">
    <source>
        <dbReference type="SAM" id="MobiDB-lite"/>
    </source>
</evidence>
<feature type="transmembrane region" description="Helical" evidence="2">
    <location>
        <begin position="144"/>
        <end position="163"/>
    </location>
</feature>
<dbReference type="EMBL" id="SOCA01000001">
    <property type="protein sequence ID" value="TDU81332.1"/>
    <property type="molecule type" value="Genomic_DNA"/>
</dbReference>
<evidence type="ECO:0000313" key="4">
    <source>
        <dbReference type="Proteomes" id="UP000295662"/>
    </source>
</evidence>
<evidence type="ECO:0000256" key="2">
    <source>
        <dbReference type="SAM" id="Phobius"/>
    </source>
</evidence>
<sequence>MGEKKRRLQARCGGALSETMDPSPPPSSTETIVCRVTPWYFRRLGLMSGMLALMGLWFLYDWKYGYHAANKIADQKDWFEKVVLKGYDEAKSGGRLEQWVKETEAQGLPAGKNGEPPRWVSYAAEHNWPEKPHRWTDRQIRDQFWWGTCTLLVAAGVALNMFLNCKKVLCAEADRWTTPEGETVLFTQVFKVDKRKWDNKGLAYAWHREKDGTREKKAIIDDLKFDGAVRVLERLTANFQGELIEKIPEPAAVNEDDKKETE</sequence>
<feature type="transmembrane region" description="Helical" evidence="2">
    <location>
        <begin position="44"/>
        <end position="60"/>
    </location>
</feature>
<keyword evidence="4" id="KW-1185">Reference proteome</keyword>